<evidence type="ECO:0000313" key="1">
    <source>
        <dbReference type="EMBL" id="KIO06704.1"/>
    </source>
</evidence>
<name>A0A0C3PFK3_PISTI</name>
<dbReference type="InParanoid" id="A0A0C3PFK3"/>
<gene>
    <name evidence="1" type="ORF">M404DRAFT_998833</name>
</gene>
<dbReference type="EMBL" id="KN831962">
    <property type="protein sequence ID" value="KIO06704.1"/>
    <property type="molecule type" value="Genomic_DNA"/>
</dbReference>
<dbReference type="Proteomes" id="UP000054217">
    <property type="component" value="Unassembled WGS sequence"/>
</dbReference>
<reference evidence="1 2" key="1">
    <citation type="submission" date="2014-04" db="EMBL/GenBank/DDBJ databases">
        <authorList>
            <consortium name="DOE Joint Genome Institute"/>
            <person name="Kuo A."/>
            <person name="Kohler A."/>
            <person name="Costa M.D."/>
            <person name="Nagy L.G."/>
            <person name="Floudas D."/>
            <person name="Copeland A."/>
            <person name="Barry K.W."/>
            <person name="Cichocki N."/>
            <person name="Veneault-Fourrey C."/>
            <person name="LaButti K."/>
            <person name="Lindquist E.A."/>
            <person name="Lipzen A."/>
            <person name="Lundell T."/>
            <person name="Morin E."/>
            <person name="Murat C."/>
            <person name="Sun H."/>
            <person name="Tunlid A."/>
            <person name="Henrissat B."/>
            <person name="Grigoriev I.V."/>
            <person name="Hibbett D.S."/>
            <person name="Martin F."/>
            <person name="Nordberg H.P."/>
            <person name="Cantor M.N."/>
            <person name="Hua S.X."/>
        </authorList>
    </citation>
    <scope>NUCLEOTIDE SEQUENCE [LARGE SCALE GENOMIC DNA]</scope>
    <source>
        <strain evidence="1 2">Marx 270</strain>
    </source>
</reference>
<keyword evidence="2" id="KW-1185">Reference proteome</keyword>
<evidence type="ECO:0000313" key="2">
    <source>
        <dbReference type="Proteomes" id="UP000054217"/>
    </source>
</evidence>
<sequence>MPEVVDTPQRYVLHLMGCNDLVSSDDFVRPRVTSKFLGADRSHANVWLIHRIHIRAIPYHSLGTPSSQFSQFEVTPPAAILLYGAFSCQKPIGRAASIGKKCLPLPLLHSCTLVC</sequence>
<proteinExistence type="predicted"/>
<reference evidence="2" key="2">
    <citation type="submission" date="2015-01" db="EMBL/GenBank/DDBJ databases">
        <title>Evolutionary Origins and Diversification of the Mycorrhizal Mutualists.</title>
        <authorList>
            <consortium name="DOE Joint Genome Institute"/>
            <consortium name="Mycorrhizal Genomics Consortium"/>
            <person name="Kohler A."/>
            <person name="Kuo A."/>
            <person name="Nagy L.G."/>
            <person name="Floudas D."/>
            <person name="Copeland A."/>
            <person name="Barry K.W."/>
            <person name="Cichocki N."/>
            <person name="Veneault-Fourrey C."/>
            <person name="LaButti K."/>
            <person name="Lindquist E.A."/>
            <person name="Lipzen A."/>
            <person name="Lundell T."/>
            <person name="Morin E."/>
            <person name="Murat C."/>
            <person name="Riley R."/>
            <person name="Ohm R."/>
            <person name="Sun H."/>
            <person name="Tunlid A."/>
            <person name="Henrissat B."/>
            <person name="Grigoriev I.V."/>
            <person name="Hibbett D.S."/>
            <person name="Martin F."/>
        </authorList>
    </citation>
    <scope>NUCLEOTIDE SEQUENCE [LARGE SCALE GENOMIC DNA]</scope>
    <source>
        <strain evidence="2">Marx 270</strain>
    </source>
</reference>
<protein>
    <submittedName>
        <fullName evidence="1">Uncharacterized protein</fullName>
    </submittedName>
</protein>
<dbReference type="HOGENOM" id="CLU_2109989_0_0_1"/>
<dbReference type="AlphaFoldDB" id="A0A0C3PFK3"/>
<accession>A0A0C3PFK3</accession>
<organism evidence="1 2">
    <name type="scientific">Pisolithus tinctorius Marx 270</name>
    <dbReference type="NCBI Taxonomy" id="870435"/>
    <lineage>
        <taxon>Eukaryota</taxon>
        <taxon>Fungi</taxon>
        <taxon>Dikarya</taxon>
        <taxon>Basidiomycota</taxon>
        <taxon>Agaricomycotina</taxon>
        <taxon>Agaricomycetes</taxon>
        <taxon>Agaricomycetidae</taxon>
        <taxon>Boletales</taxon>
        <taxon>Sclerodermatineae</taxon>
        <taxon>Pisolithaceae</taxon>
        <taxon>Pisolithus</taxon>
    </lineage>
</organism>